<proteinExistence type="predicted"/>
<dbReference type="Proteomes" id="UP001156601">
    <property type="component" value="Unassembled WGS sequence"/>
</dbReference>
<evidence type="ECO:0000313" key="3">
    <source>
        <dbReference type="Proteomes" id="UP001156601"/>
    </source>
</evidence>
<dbReference type="AlphaFoldDB" id="A0AA37SY04"/>
<evidence type="ECO:0000313" key="2">
    <source>
        <dbReference type="EMBL" id="GLR71946.1"/>
    </source>
</evidence>
<name>A0AA37SY04_9ALTE</name>
<reference evidence="2" key="1">
    <citation type="journal article" date="2014" name="Int. J. Syst. Evol. Microbiol.">
        <title>Complete genome sequence of Corynebacterium casei LMG S-19264T (=DSM 44701T), isolated from a smear-ripened cheese.</title>
        <authorList>
            <consortium name="US DOE Joint Genome Institute (JGI-PGF)"/>
            <person name="Walter F."/>
            <person name="Albersmeier A."/>
            <person name="Kalinowski J."/>
            <person name="Ruckert C."/>
        </authorList>
    </citation>
    <scope>NUCLEOTIDE SEQUENCE</scope>
    <source>
        <strain evidence="2">NBRC 110023</strain>
    </source>
</reference>
<sequence length="116" mass="13539">MKKATPYIIMFLMISLMFLYFEISKASAEISRDHEKGEYPYTRLVNHTDSIKVFFTENKKDVTCHVRVITPLRQWQSEPVTVSKLVFEKTPLMACLPRKNAQGIYAHVWAENITVQ</sequence>
<protein>
    <submittedName>
        <fullName evidence="2">Uncharacterized protein</fullName>
    </submittedName>
</protein>
<gene>
    <name evidence="2" type="ORF">GCM10007852_28540</name>
</gene>
<keyword evidence="1" id="KW-0472">Membrane</keyword>
<comment type="caution">
    <text evidence="2">The sequence shown here is derived from an EMBL/GenBank/DDBJ whole genome shotgun (WGS) entry which is preliminary data.</text>
</comment>
<feature type="transmembrane region" description="Helical" evidence="1">
    <location>
        <begin position="6"/>
        <end position="23"/>
    </location>
</feature>
<evidence type="ECO:0000256" key="1">
    <source>
        <dbReference type="SAM" id="Phobius"/>
    </source>
</evidence>
<keyword evidence="1" id="KW-1133">Transmembrane helix</keyword>
<keyword evidence="3" id="KW-1185">Reference proteome</keyword>
<keyword evidence="1" id="KW-0812">Transmembrane</keyword>
<organism evidence="2 3">
    <name type="scientific">Agaribacter marinus</name>
    <dbReference type="NCBI Taxonomy" id="1431249"/>
    <lineage>
        <taxon>Bacteria</taxon>
        <taxon>Pseudomonadati</taxon>
        <taxon>Pseudomonadota</taxon>
        <taxon>Gammaproteobacteria</taxon>
        <taxon>Alteromonadales</taxon>
        <taxon>Alteromonadaceae</taxon>
        <taxon>Agaribacter</taxon>
    </lineage>
</organism>
<reference evidence="2" key="2">
    <citation type="submission" date="2023-01" db="EMBL/GenBank/DDBJ databases">
        <title>Draft genome sequence of Agaribacter marinus strain NBRC 110023.</title>
        <authorList>
            <person name="Sun Q."/>
            <person name="Mori K."/>
        </authorList>
    </citation>
    <scope>NUCLEOTIDE SEQUENCE</scope>
    <source>
        <strain evidence="2">NBRC 110023</strain>
    </source>
</reference>
<dbReference type="EMBL" id="BSOT01000006">
    <property type="protein sequence ID" value="GLR71946.1"/>
    <property type="molecule type" value="Genomic_DNA"/>
</dbReference>
<accession>A0AA37SY04</accession>